<protein>
    <submittedName>
        <fullName evidence="2">Uncharacterized protein</fullName>
    </submittedName>
</protein>
<feature type="region of interest" description="Disordered" evidence="1">
    <location>
        <begin position="518"/>
        <end position="540"/>
    </location>
</feature>
<feature type="region of interest" description="Disordered" evidence="1">
    <location>
        <begin position="997"/>
        <end position="1037"/>
    </location>
</feature>
<feature type="region of interest" description="Disordered" evidence="1">
    <location>
        <begin position="2018"/>
        <end position="2041"/>
    </location>
</feature>
<proteinExistence type="predicted"/>
<evidence type="ECO:0000256" key="1">
    <source>
        <dbReference type="SAM" id="MobiDB-lite"/>
    </source>
</evidence>
<feature type="region of interest" description="Disordered" evidence="1">
    <location>
        <begin position="2069"/>
        <end position="2112"/>
    </location>
</feature>
<feature type="region of interest" description="Disordered" evidence="1">
    <location>
        <begin position="1635"/>
        <end position="1761"/>
    </location>
</feature>
<reference evidence="2 3" key="1">
    <citation type="journal article" date="2017" name="Curr. Biol.">
        <title>Genome architecture and evolution of a unichromosomal asexual nematode.</title>
        <authorList>
            <person name="Fradin H."/>
            <person name="Zegar C."/>
            <person name="Gutwein M."/>
            <person name="Lucas J."/>
            <person name="Kovtun M."/>
            <person name="Corcoran D."/>
            <person name="Baugh L.R."/>
            <person name="Kiontke K."/>
            <person name="Gunsalus K."/>
            <person name="Fitch D.H."/>
            <person name="Piano F."/>
        </authorList>
    </citation>
    <scope>NUCLEOTIDE SEQUENCE [LARGE SCALE GENOMIC DNA]</scope>
    <source>
        <strain evidence="2">PF1309</strain>
    </source>
</reference>
<evidence type="ECO:0000313" key="3">
    <source>
        <dbReference type="Proteomes" id="UP000218231"/>
    </source>
</evidence>
<dbReference type="EMBL" id="LIAE01007704">
    <property type="protein sequence ID" value="PAV77449.1"/>
    <property type="molecule type" value="Genomic_DNA"/>
</dbReference>
<dbReference type="OrthoDB" id="5823380at2759"/>
<gene>
    <name evidence="2" type="ORF">WR25_09220</name>
</gene>
<feature type="compositionally biased region" description="Polar residues" evidence="1">
    <location>
        <begin position="2018"/>
        <end position="2031"/>
    </location>
</feature>
<keyword evidence="3" id="KW-1185">Reference proteome</keyword>
<feature type="compositionally biased region" description="Basic and acidic residues" evidence="1">
    <location>
        <begin position="1027"/>
        <end position="1037"/>
    </location>
</feature>
<feature type="compositionally biased region" description="Polar residues" evidence="1">
    <location>
        <begin position="603"/>
        <end position="614"/>
    </location>
</feature>
<feature type="region of interest" description="Disordered" evidence="1">
    <location>
        <begin position="646"/>
        <end position="705"/>
    </location>
</feature>
<comment type="caution">
    <text evidence="2">The sequence shown here is derived from an EMBL/GenBank/DDBJ whole genome shotgun (WGS) entry which is preliminary data.</text>
</comment>
<feature type="region of interest" description="Disordered" evidence="1">
    <location>
        <begin position="1891"/>
        <end position="1913"/>
    </location>
</feature>
<feature type="compositionally biased region" description="Basic and acidic residues" evidence="1">
    <location>
        <begin position="1008"/>
        <end position="1019"/>
    </location>
</feature>
<feature type="region of interest" description="Disordered" evidence="1">
    <location>
        <begin position="582"/>
        <end position="620"/>
    </location>
</feature>
<sequence>MNAVWAPIQLEETGTKVEATTITRSSHIVESHSETHITSMEEHHESHEHVEYSAARVEHSESIHSNESDLVKNVLGTTHHEEQHYDVPPPVEESHYDTPPIEIHKADTVSTRRSSAISEASTLKGVSAAKAHYSFHEESESSTLIAPAKTAQLDSVIEQFKTQYGRDPADAHRMSQSAGGSGAEHETALHRTPDLEFTKNGMEADTTVREFVFVSNDHGSRRSSHSSGGFEHPQYVENKRESNAASEPYFHDLAHDVPLPVPDYDVPHHEPSEHEEDVHFATPPPSSRASFLVESINRDNEMEHRPLEIEHHVPPAPHYNAYDTRRSTGASEQTSHISEESIHIGHTGSAGDLVPNLAGPKVSENLRPVVLPKDSVPPPAPVFPTYASPVKRTPSPTHVHKPPTPLDEVEIHHHHIERRDSRSRHEAAFEEVVHKHEHSHKHEHHHVHHHSSDDGDVVKSYVPLHEEMASSEGVQSLRSKFENKKAPEPNYSFNAYQQVDDDYESIDGYRNADANISTHEQHSTYDVSNSHGVHPNSRDYEHVPATLPSPPPVPKTPPPQFMQTLAFSHDIPHTVFRSNVETGQVKPPHHYDKPVVNSEQRRGQSQSHNGASQHYQEHRDERTHVVEHVYDNVASGDYSHLRVDISSTGAIRHSPQTRSTEHKRDSSPDYAVPYANTPPLHKSLPNSPSPRCASESHSSSHHGYAPPALLPDYELFFNTVHHHYTPSIPKPAEDRRHIERTHHYVPVPPRTTSRERSSSEIHIHNYIPQVKTAEPQTKVVHHHHYIGKSTNTKETKEIIREHHYIPNPVPQLTADSKSEIERHHHFIPKAPSVEKDRRSDSIEREHHFVPPIMTREAQDSKFEADASHHHYIPSVPPKFDHQRKSVDLTSHHYSPAVPSKEDRVKEDDELRRHHFIPPVVNGASRYTEMHIERQHHYLPTVPFTEKSQRTEDLSSHSYLPALPPRERSGSESIHHRHNYIPPIVSHEDPDLRADIHSHHYTPSIPTTEARKSEIEREHGYVPPVAAPRERRNRSEENIHHNYLPAIPSKEYDRLEIQRTHHYQPVAQPLNMEYQRTEKASHEHHYVPQIPLKSEIPDKSDLNRHNFVPALPDKEFKSTEIERSHHFLPVTHVSDDTPRKGLISEHHYIPSVGNKPEDSKEIIREHLYTPFIPPVEERSKKGATGEHHYVPPIQEKSTRDSEIVREHQYAPIIPPKDSNVQRSVISEHHYIPHLGNKPDEEKEIIREHNYTPFIPPTDDKPRKGVISDHHYVPAVQERSTRDSEIMREHQYAPLIPPKDQIPQKGAIPEHHYVPAVQERSARDSEIIREHQYAPIIPQKDQIPQKSAIPEHHFVPLVLEKQNGDHGITREHHFAPLIPSKENGARKDAIADHHYTPFVPGKLDNSREIIRDHQYLPFPTKSEREKSEINPYHSYEPLIPIGERSTRPDIGRHNYEPFVPTKDEIVGQINRSHGYIPAHSRSDDRRDIIHEHSYVPLLQVANQPSANNDIDSHSYVPAVQKFDDRREIIRDHSYLPAPVAGPDAKTSSADMMHHSYVPNLISRANGPAELSLGSHSYLPSAEMELYHNYGSDSNYRQSPITTTANPAPAKWGRPPRTNYPDDTTIFMSESMNQLNRIGDKSRDYSNVTPPSEPSTLVKLEPDDKFPPSEPATFRPQAAPRSQKVDNLQSNDYGGVIRERRRSSGRRPIVPKVFARQPMHSRADTASPKPVPPPVFASTTNAPHNPYERHPSPSRVDSASPRPAPIPVYASVTYAPHATERHSSPSRADALSPKPAPIPIYANTRIAPAAQINDKHVGDDYLNDMQRKQQHVEHAHHQAGHQHKDSDIQYQRQVKEHHDVGGGVKVEKRESAIFQYEHIQIHPKGHRTDSFSPVGHAHTHSTHHDHTHTHAHVHEQPVHIPTKEPIRERAPSRTRLPDKRDSAPVLYEHTGVHQHTETNGYTGVHAHSNKHLPPPEDDHIAPVYALTDRFGGAVRTHKTTQQAPVSPVYEQIQASIITVEQQHQNRTASANSINRPPATTPLHVNTHRHHDYEMHNSVRVVKNVREFVHTWGDKDFVPPPTSPLVGIPRLSNSPRETKHHSHSQARPHPEPAVRSHTPVYAYAAPVYTNTHAHSDRQHHHEHASKRSSVSSGHHHYHDAHNPVPQQTAVSHTDYEAPRRDTVNSQIHGHQVYDSHHEVQRRDHEGSVSQRVDHHEETFELEPVSKRREVFEVRSSGVVRTYSGHKKVRGDIKPLVDMRN</sequence>
<accession>A0A2A2KUA0</accession>
<name>A0A2A2KUA0_9BILA</name>
<feature type="region of interest" description="Disordered" evidence="1">
    <location>
        <begin position="2187"/>
        <end position="2210"/>
    </location>
</feature>
<feature type="region of interest" description="Disordered" evidence="1">
    <location>
        <begin position="2129"/>
        <end position="2171"/>
    </location>
</feature>
<feature type="compositionally biased region" description="Basic residues" evidence="1">
    <location>
        <begin position="2133"/>
        <end position="2142"/>
    </location>
</feature>
<feature type="compositionally biased region" description="Polar residues" evidence="1">
    <location>
        <begin position="646"/>
        <end position="658"/>
    </location>
</feature>
<organism evidence="2 3">
    <name type="scientific">Diploscapter pachys</name>
    <dbReference type="NCBI Taxonomy" id="2018661"/>
    <lineage>
        <taxon>Eukaryota</taxon>
        <taxon>Metazoa</taxon>
        <taxon>Ecdysozoa</taxon>
        <taxon>Nematoda</taxon>
        <taxon>Chromadorea</taxon>
        <taxon>Rhabditida</taxon>
        <taxon>Rhabditina</taxon>
        <taxon>Rhabditomorpha</taxon>
        <taxon>Rhabditoidea</taxon>
        <taxon>Rhabditidae</taxon>
        <taxon>Diploscapter</taxon>
    </lineage>
</organism>
<feature type="compositionally biased region" description="Basic residues" evidence="1">
    <location>
        <begin position="1894"/>
        <end position="1908"/>
    </location>
</feature>
<feature type="region of interest" description="Disordered" evidence="1">
    <location>
        <begin position="167"/>
        <end position="187"/>
    </location>
</feature>
<feature type="region of interest" description="Disordered" evidence="1">
    <location>
        <begin position="386"/>
        <end position="405"/>
    </location>
</feature>
<dbReference type="Proteomes" id="UP000218231">
    <property type="component" value="Unassembled WGS sequence"/>
</dbReference>
<feature type="compositionally biased region" description="Polar residues" evidence="1">
    <location>
        <begin position="518"/>
        <end position="531"/>
    </location>
</feature>
<evidence type="ECO:0000313" key="2">
    <source>
        <dbReference type="EMBL" id="PAV77449.1"/>
    </source>
</evidence>